<organism evidence="1 2">
    <name type="scientific">Acetobacter nitrogenifigens DSM 23921 = NBRC 105050</name>
    <dbReference type="NCBI Taxonomy" id="1120919"/>
    <lineage>
        <taxon>Bacteria</taxon>
        <taxon>Pseudomonadati</taxon>
        <taxon>Pseudomonadota</taxon>
        <taxon>Alphaproteobacteria</taxon>
        <taxon>Acetobacterales</taxon>
        <taxon>Acetobacteraceae</taxon>
        <taxon>Acetobacter</taxon>
    </lineage>
</organism>
<dbReference type="OrthoDB" id="7274716at2"/>
<comment type="caution">
    <text evidence="1">The sequence shown here is derived from an EMBL/GenBank/DDBJ whole genome shotgun (WGS) entry which is preliminary data.</text>
</comment>
<proteinExistence type="predicted"/>
<accession>A0A511XCH5</accession>
<dbReference type="Proteomes" id="UP000321635">
    <property type="component" value="Unassembled WGS sequence"/>
</dbReference>
<dbReference type="RefSeq" id="WP_026398293.1">
    <property type="nucleotide sequence ID" value="NZ_AUBI01000011.1"/>
</dbReference>
<dbReference type="AlphaFoldDB" id="A0A511XCH5"/>
<evidence type="ECO:0000313" key="1">
    <source>
        <dbReference type="EMBL" id="GEN60664.1"/>
    </source>
</evidence>
<protein>
    <submittedName>
        <fullName evidence="1">Uncharacterized protein</fullName>
    </submittedName>
</protein>
<dbReference type="STRING" id="1120919.GCA_000429165_02650"/>
<sequence>MGHNYAKPLTPEQKLARVLARVPADWVVAIEREGDAGLWKASAHPVDGAGEWATGAADIASAVEEAWRLNRDALA</sequence>
<reference evidence="1 2" key="1">
    <citation type="submission" date="2019-07" db="EMBL/GenBank/DDBJ databases">
        <title>Whole genome shotgun sequence of Acetobacter nitrogenifigens NBRC 105050.</title>
        <authorList>
            <person name="Hosoyama A."/>
            <person name="Uohara A."/>
            <person name="Ohji S."/>
            <person name="Ichikawa N."/>
        </authorList>
    </citation>
    <scope>NUCLEOTIDE SEQUENCE [LARGE SCALE GENOMIC DNA]</scope>
    <source>
        <strain evidence="1 2">NBRC 105050</strain>
    </source>
</reference>
<dbReference type="EMBL" id="BJYF01000020">
    <property type="protein sequence ID" value="GEN60664.1"/>
    <property type="molecule type" value="Genomic_DNA"/>
</dbReference>
<evidence type="ECO:0000313" key="2">
    <source>
        <dbReference type="Proteomes" id="UP000321635"/>
    </source>
</evidence>
<gene>
    <name evidence="1" type="ORF">ANI02nite_25480</name>
</gene>
<keyword evidence="2" id="KW-1185">Reference proteome</keyword>
<name>A0A511XCH5_9PROT</name>